<dbReference type="InterPro" id="IPR050333">
    <property type="entry name" value="SLRP"/>
</dbReference>
<dbReference type="SMART" id="SM00369">
    <property type="entry name" value="LRR_TYP"/>
    <property type="match status" value="4"/>
</dbReference>
<keyword evidence="3" id="KW-0732">Signal</keyword>
<proteinExistence type="predicted"/>
<dbReference type="PANTHER" id="PTHR45712:SF22">
    <property type="entry name" value="INSULIN-LIKE GROWTH FACTOR-BINDING PROTEIN COMPLEX ACID LABILE SUBUNIT"/>
    <property type="match status" value="1"/>
</dbReference>
<evidence type="ECO:0000313" key="5">
    <source>
        <dbReference type="Proteomes" id="UP000261580"/>
    </source>
</evidence>
<dbReference type="Pfam" id="PF13855">
    <property type="entry name" value="LRR_8"/>
    <property type="match status" value="2"/>
</dbReference>
<dbReference type="GeneTree" id="ENSGT00940000154996"/>
<dbReference type="Ensembl" id="ENSNBRT00000014308.1">
    <property type="protein sequence ID" value="ENSNBRP00000013927.1"/>
    <property type="gene ID" value="ENSNBRG00000010747.1"/>
</dbReference>
<dbReference type="STRING" id="32507.ENSNBRP00000013927"/>
<reference evidence="4" key="1">
    <citation type="submission" date="2025-08" db="UniProtKB">
        <authorList>
            <consortium name="Ensembl"/>
        </authorList>
    </citation>
    <scope>IDENTIFICATION</scope>
</reference>
<evidence type="ECO:0000256" key="1">
    <source>
        <dbReference type="ARBA" id="ARBA00022614"/>
    </source>
</evidence>
<dbReference type="AlphaFoldDB" id="A0A3Q4HB89"/>
<name>A0A3Q4HB89_NEOBR</name>
<dbReference type="Proteomes" id="UP000261580">
    <property type="component" value="Unassembled WGS sequence"/>
</dbReference>
<dbReference type="Pfam" id="PF00560">
    <property type="entry name" value="LRR_1"/>
    <property type="match status" value="1"/>
</dbReference>
<dbReference type="SUPFAM" id="SSF52058">
    <property type="entry name" value="L domain-like"/>
    <property type="match status" value="1"/>
</dbReference>
<feature type="chain" id="PRO_5018651886" description="LRRCT domain-containing protein" evidence="3">
    <location>
        <begin position="32"/>
        <end position="285"/>
    </location>
</feature>
<keyword evidence="5" id="KW-1185">Reference proteome</keyword>
<dbReference type="InterPro" id="IPR001611">
    <property type="entry name" value="Leu-rich_rpt"/>
</dbReference>
<dbReference type="PRINTS" id="PR00019">
    <property type="entry name" value="LEURICHRPT"/>
</dbReference>
<dbReference type="OMA" id="TEISLCQ"/>
<feature type="signal peptide" evidence="3">
    <location>
        <begin position="1"/>
        <end position="31"/>
    </location>
</feature>
<protein>
    <recommendedName>
        <fullName evidence="6">LRRCT domain-containing protein</fullName>
    </recommendedName>
</protein>
<accession>A0A3Q4HB89</accession>
<evidence type="ECO:0000256" key="2">
    <source>
        <dbReference type="ARBA" id="ARBA00022737"/>
    </source>
</evidence>
<dbReference type="InterPro" id="IPR032675">
    <property type="entry name" value="LRR_dom_sf"/>
</dbReference>
<dbReference type="PROSITE" id="PS51450">
    <property type="entry name" value="LRR"/>
    <property type="match status" value="2"/>
</dbReference>
<evidence type="ECO:0000313" key="4">
    <source>
        <dbReference type="Ensembl" id="ENSNBRP00000013927.1"/>
    </source>
</evidence>
<dbReference type="InterPro" id="IPR003591">
    <property type="entry name" value="Leu-rich_rpt_typical-subtyp"/>
</dbReference>
<reference evidence="4" key="2">
    <citation type="submission" date="2025-09" db="UniProtKB">
        <authorList>
            <consortium name="Ensembl"/>
        </authorList>
    </citation>
    <scope>IDENTIFICATION</scope>
</reference>
<keyword evidence="2" id="KW-0677">Repeat</keyword>
<evidence type="ECO:0008006" key="6">
    <source>
        <dbReference type="Google" id="ProtNLM"/>
    </source>
</evidence>
<dbReference type="Gene3D" id="3.80.10.10">
    <property type="entry name" value="Ribonuclease Inhibitor"/>
    <property type="match status" value="2"/>
</dbReference>
<organism evidence="4 5">
    <name type="scientific">Neolamprologus brichardi</name>
    <name type="common">Fairy cichlid</name>
    <name type="synonym">Lamprologus brichardi</name>
    <dbReference type="NCBI Taxonomy" id="32507"/>
    <lineage>
        <taxon>Eukaryota</taxon>
        <taxon>Metazoa</taxon>
        <taxon>Chordata</taxon>
        <taxon>Craniata</taxon>
        <taxon>Vertebrata</taxon>
        <taxon>Euteleostomi</taxon>
        <taxon>Actinopterygii</taxon>
        <taxon>Neopterygii</taxon>
        <taxon>Teleostei</taxon>
        <taxon>Neoteleostei</taxon>
        <taxon>Acanthomorphata</taxon>
        <taxon>Ovalentaria</taxon>
        <taxon>Cichlomorphae</taxon>
        <taxon>Cichliformes</taxon>
        <taxon>Cichlidae</taxon>
        <taxon>African cichlids</taxon>
        <taxon>Pseudocrenilabrinae</taxon>
        <taxon>Lamprologini</taxon>
        <taxon>Neolamprologus</taxon>
    </lineage>
</organism>
<keyword evidence="1" id="KW-0433">Leucine-rich repeat</keyword>
<sequence>LITPHSFLSDVGWLLPFLFLLLMITVSPAQSQGCPQRCECIAKLKTVSCYGKHLLPYSRLEKLDLSENMISVLEPNAFSSLQNLKSLSLRGNQLKLVPMGAFSRLSNLTSLDLSGNKIVILLDFTFQDLRSLKNLEVGDNDLPYALGGLRQIRLLNLSSNSLVTLEEGAFQSVNTLETLRLDGNPLACDCRLLWILQRRKTLNFDGASPVCMTPVEVQGHALNAFSDSALFDHFTCQKPKIRNRKLQQISAREGQVVSFICRAEGEPTPCSCVTVYAYLYVCVCV</sequence>
<dbReference type="PANTHER" id="PTHR45712">
    <property type="entry name" value="AGAP008170-PA"/>
    <property type="match status" value="1"/>
</dbReference>
<dbReference type="Bgee" id="ENSNBRG00000010747">
    <property type="expression patterns" value="Expressed in brain and 2 other cell types or tissues"/>
</dbReference>
<evidence type="ECO:0000256" key="3">
    <source>
        <dbReference type="SAM" id="SignalP"/>
    </source>
</evidence>